<dbReference type="Gene3D" id="3.30.2350.10">
    <property type="entry name" value="Pseudouridine synthase"/>
    <property type="match status" value="1"/>
</dbReference>
<dbReference type="NCBIfam" id="TIGR00005">
    <property type="entry name" value="rluA_subfam"/>
    <property type="match status" value="1"/>
</dbReference>
<comment type="catalytic activity">
    <reaction evidence="3">
        <text>uridine(1911/1915/1917) in 23S rRNA = pseudouridine(1911/1915/1917) in 23S rRNA</text>
        <dbReference type="Rhea" id="RHEA:42524"/>
        <dbReference type="Rhea" id="RHEA-COMP:10097"/>
        <dbReference type="Rhea" id="RHEA-COMP:10098"/>
        <dbReference type="ChEBI" id="CHEBI:65314"/>
        <dbReference type="ChEBI" id="CHEBI:65315"/>
        <dbReference type="EC" id="5.4.99.23"/>
    </reaction>
</comment>
<protein>
    <recommendedName>
        <fullName evidence="6">Pseudouridine synthase</fullName>
        <ecNumber evidence="6">5.4.99.-</ecNumber>
    </recommendedName>
</protein>
<comment type="caution">
    <text evidence="10">The sequence shown here is derived from an EMBL/GenBank/DDBJ whole genome shotgun (WGS) entry which is preliminary data.</text>
</comment>
<dbReference type="RefSeq" id="WP_008058423.1">
    <property type="nucleotide sequence ID" value="NZ_AFHG01000029.1"/>
</dbReference>
<dbReference type="GO" id="GO:0160140">
    <property type="term" value="F:23S rRNA pseudouridine(1911/1915/1917) synthase activity"/>
    <property type="evidence" value="ECO:0007669"/>
    <property type="project" value="UniProtKB-EC"/>
</dbReference>
<feature type="active site" evidence="4">
    <location>
        <position position="160"/>
    </location>
</feature>
<dbReference type="Gene3D" id="3.10.290.10">
    <property type="entry name" value="RNA-binding S4 domain"/>
    <property type="match status" value="1"/>
</dbReference>
<keyword evidence="11" id="KW-1185">Reference proteome</keyword>
<gene>
    <name evidence="10" type="ORF">METUNv1_00460</name>
</gene>
<accession>F5R8I4</accession>
<evidence type="ECO:0000256" key="2">
    <source>
        <dbReference type="ARBA" id="ARBA00023235"/>
    </source>
</evidence>
<evidence type="ECO:0000256" key="6">
    <source>
        <dbReference type="RuleBase" id="RU362028"/>
    </source>
</evidence>
<dbReference type="Pfam" id="PF01479">
    <property type="entry name" value="S4"/>
    <property type="match status" value="1"/>
</dbReference>
<organism evidence="10 11">
    <name type="scientific">Methyloversatilis universalis (strain ATCC BAA-1314 / DSM 25237 / JCM 13912 / CCUG 52030 / FAM5)</name>
    <dbReference type="NCBI Taxonomy" id="1000565"/>
    <lineage>
        <taxon>Bacteria</taxon>
        <taxon>Pseudomonadati</taxon>
        <taxon>Pseudomonadota</taxon>
        <taxon>Betaproteobacteria</taxon>
        <taxon>Nitrosomonadales</taxon>
        <taxon>Sterolibacteriaceae</taxon>
        <taxon>Methyloversatilis</taxon>
    </lineage>
</organism>
<evidence type="ECO:0000256" key="7">
    <source>
        <dbReference type="SAM" id="MobiDB-lite"/>
    </source>
</evidence>
<dbReference type="OrthoDB" id="9785808at2"/>
<dbReference type="Proteomes" id="UP000005019">
    <property type="component" value="Unassembled WGS sequence"/>
</dbReference>
<keyword evidence="2 6" id="KW-0413">Isomerase</keyword>
<comment type="function">
    <text evidence="6">Responsible for synthesis of pseudouridine from uracil.</text>
</comment>
<dbReference type="AlphaFoldDB" id="F5R8I4"/>
<evidence type="ECO:0000259" key="9">
    <source>
        <dbReference type="Pfam" id="PF01479"/>
    </source>
</evidence>
<feature type="region of interest" description="Disordered" evidence="7">
    <location>
        <begin position="1"/>
        <end position="22"/>
    </location>
</feature>
<reference evidence="10 11" key="1">
    <citation type="journal article" date="2011" name="J. Bacteriol.">
        <title>Genome sequence of Methyloversatilis universalis FAM5T, a methylotrophic representative of the order Rhodocyclales.</title>
        <authorList>
            <person name="Kittichotirat W."/>
            <person name="Good N.M."/>
            <person name="Hall R."/>
            <person name="Bringel F."/>
            <person name="Lajus A."/>
            <person name="Medigue C."/>
            <person name="Smalley N.E."/>
            <person name="Beck D."/>
            <person name="Bumgarner R."/>
            <person name="Vuilleumier S."/>
            <person name="Kalyuzhnaya M.G."/>
        </authorList>
    </citation>
    <scope>NUCLEOTIDE SEQUENCE [LARGE SCALE GENOMIC DNA]</scope>
    <source>
        <strain evidence="11">ATCC BAA-1314 / JCM 13912 / FAM5</strain>
    </source>
</reference>
<dbReference type="eggNOG" id="COG0564">
    <property type="taxonomic scope" value="Bacteria"/>
</dbReference>
<dbReference type="CDD" id="cd00165">
    <property type="entry name" value="S4"/>
    <property type="match status" value="1"/>
</dbReference>
<dbReference type="InterPro" id="IPR006225">
    <property type="entry name" value="PsdUridine_synth_RluC/D"/>
</dbReference>
<dbReference type="Pfam" id="PF00849">
    <property type="entry name" value="PseudoU_synth_2"/>
    <property type="match status" value="1"/>
</dbReference>
<dbReference type="NCBIfam" id="NF008385">
    <property type="entry name" value="PRK11180.1"/>
    <property type="match status" value="1"/>
</dbReference>
<feature type="domain" description="Pseudouridine synthase RsuA/RluA-like" evidence="8">
    <location>
        <begin position="114"/>
        <end position="264"/>
    </location>
</feature>
<evidence type="ECO:0000256" key="4">
    <source>
        <dbReference type="PIRSR" id="PIRSR606225-1"/>
    </source>
</evidence>
<dbReference type="SUPFAM" id="SSF55174">
    <property type="entry name" value="Alpha-L RNA-binding motif"/>
    <property type="match status" value="1"/>
</dbReference>
<evidence type="ECO:0000256" key="3">
    <source>
        <dbReference type="ARBA" id="ARBA00036882"/>
    </source>
</evidence>
<keyword evidence="5" id="KW-0694">RNA-binding</keyword>
<dbReference type="InterPro" id="IPR002942">
    <property type="entry name" value="S4_RNA-bd"/>
</dbReference>
<sequence>MTALTLEDTQDDDYIAEQPPNPTPERLLATVPAGVTGERLDAVLAKVWSQYSRSRLQGWLREGRVRVDGRECSDARRRTFSGERLELDPGSLPEDTVHAPQDIPLRVVFEDDTVIVIDKPAGLVVHPGNGVPDGTLLNALLYRWPELARVPRAGIVHRLDKDTSGLLVVARTVEAQTDLVRQLQARTVSRRYFAVVAGSVGADGTVDAAIGRHPVQRTRMAVVQVGGKPARTHYFVRERLRDATLVECRLETGRTHQIRVHMAHIGHSLLGDEVYAPRNVAERFSRQALHAWRLGLVHPRSGEEVGWEVPLPADMVALLDSLRAAA</sequence>
<dbReference type="InterPro" id="IPR006224">
    <property type="entry name" value="PsdUridine_synth_RluA-like_CS"/>
</dbReference>
<dbReference type="GO" id="GO:0000455">
    <property type="term" value="P:enzyme-directed rRNA pseudouridine synthesis"/>
    <property type="evidence" value="ECO:0007669"/>
    <property type="project" value="TreeGrafter"/>
</dbReference>
<dbReference type="STRING" id="1000565.METUNv1_00460"/>
<dbReference type="InterPro" id="IPR050188">
    <property type="entry name" value="RluA_PseudoU_synthase"/>
</dbReference>
<dbReference type="CDD" id="cd02869">
    <property type="entry name" value="PseudoU_synth_RluA_like"/>
    <property type="match status" value="1"/>
</dbReference>
<feature type="domain" description="RNA-binding S4" evidence="9">
    <location>
        <begin position="38"/>
        <end position="75"/>
    </location>
</feature>
<evidence type="ECO:0000256" key="5">
    <source>
        <dbReference type="PROSITE-ProRule" id="PRU00182"/>
    </source>
</evidence>
<dbReference type="InterPro" id="IPR036986">
    <property type="entry name" value="S4_RNA-bd_sf"/>
</dbReference>
<dbReference type="EC" id="5.4.99.-" evidence="6"/>
<dbReference type="PROSITE" id="PS50889">
    <property type="entry name" value="S4"/>
    <property type="match status" value="1"/>
</dbReference>
<dbReference type="PROSITE" id="PS01129">
    <property type="entry name" value="PSI_RLU"/>
    <property type="match status" value="1"/>
</dbReference>
<evidence type="ECO:0000313" key="10">
    <source>
        <dbReference type="EMBL" id="EGK73287.1"/>
    </source>
</evidence>
<evidence type="ECO:0000313" key="11">
    <source>
        <dbReference type="Proteomes" id="UP000005019"/>
    </source>
</evidence>
<evidence type="ECO:0000256" key="1">
    <source>
        <dbReference type="ARBA" id="ARBA00010876"/>
    </source>
</evidence>
<dbReference type="SUPFAM" id="SSF55120">
    <property type="entry name" value="Pseudouridine synthase"/>
    <property type="match status" value="1"/>
</dbReference>
<comment type="similarity">
    <text evidence="1 6">Belongs to the pseudouridine synthase RluA family.</text>
</comment>
<dbReference type="PANTHER" id="PTHR21600:SF44">
    <property type="entry name" value="RIBOSOMAL LARGE SUBUNIT PSEUDOURIDINE SYNTHASE D"/>
    <property type="match status" value="1"/>
</dbReference>
<dbReference type="GO" id="GO:0003723">
    <property type="term" value="F:RNA binding"/>
    <property type="evidence" value="ECO:0007669"/>
    <property type="project" value="UniProtKB-KW"/>
</dbReference>
<dbReference type="EMBL" id="AFHG01000029">
    <property type="protein sequence ID" value="EGK73287.1"/>
    <property type="molecule type" value="Genomic_DNA"/>
</dbReference>
<comment type="catalytic activity">
    <reaction evidence="6">
        <text>a uridine in RNA = a pseudouridine in RNA</text>
        <dbReference type="Rhea" id="RHEA:48348"/>
        <dbReference type="Rhea" id="RHEA-COMP:12068"/>
        <dbReference type="Rhea" id="RHEA-COMP:12069"/>
        <dbReference type="ChEBI" id="CHEBI:65314"/>
        <dbReference type="ChEBI" id="CHEBI:65315"/>
    </reaction>
</comment>
<proteinExistence type="inferred from homology"/>
<name>F5R8I4_METUF</name>
<dbReference type="PANTHER" id="PTHR21600">
    <property type="entry name" value="MITOCHONDRIAL RNA PSEUDOURIDINE SYNTHASE"/>
    <property type="match status" value="1"/>
</dbReference>
<evidence type="ECO:0000259" key="8">
    <source>
        <dbReference type="Pfam" id="PF00849"/>
    </source>
</evidence>
<dbReference type="InterPro" id="IPR020103">
    <property type="entry name" value="PsdUridine_synth_cat_dom_sf"/>
</dbReference>
<dbReference type="InterPro" id="IPR006145">
    <property type="entry name" value="PsdUridine_synth_RsuA/RluA"/>
</dbReference>